<dbReference type="PANTHER" id="PTHR35848">
    <property type="entry name" value="OXALATE-BINDING PROTEIN"/>
    <property type="match status" value="1"/>
</dbReference>
<dbReference type="CDD" id="cd02224">
    <property type="entry name" value="cupin_SPO2919-like"/>
    <property type="match status" value="1"/>
</dbReference>
<sequence length="156" mass="16913">MPTPPAFDPRDVPESNASALPEPFRTRNSHRWYRRLGAHAGLTNFGVNLTRIEPGGQSSVRHAHSAQDEFVWVVAGEVVLETDAGTQTLVAGQCAGFPAGTGDAHRFVNRSASDATILVIGDRTAGDRLTYPDDDISGYFDSDGNYHFTRKDGSRP</sequence>
<organism evidence="4 5">
    <name type="scientific">Siculibacillus lacustris</name>
    <dbReference type="NCBI Taxonomy" id="1549641"/>
    <lineage>
        <taxon>Bacteria</taxon>
        <taxon>Pseudomonadati</taxon>
        <taxon>Pseudomonadota</taxon>
        <taxon>Alphaproteobacteria</taxon>
        <taxon>Hyphomicrobiales</taxon>
        <taxon>Ancalomicrobiaceae</taxon>
        <taxon>Siculibacillus</taxon>
    </lineage>
</organism>
<evidence type="ECO:0000313" key="4">
    <source>
        <dbReference type="EMBL" id="TBW40446.1"/>
    </source>
</evidence>
<reference evidence="4 5" key="1">
    <citation type="submission" date="2019-02" db="EMBL/GenBank/DDBJ databases">
        <title>Siculibacillus lacustris gen. nov., sp. nov., a new rosette-forming bacterium isolated from a freshwater crater lake (Lake St. Ana, Romania).</title>
        <authorList>
            <person name="Felfoldi T."/>
            <person name="Marton Z."/>
            <person name="Szabo A."/>
            <person name="Mentes A."/>
            <person name="Boka K."/>
            <person name="Marialigeti K."/>
            <person name="Mathe I."/>
            <person name="Koncz M."/>
            <person name="Schumann P."/>
            <person name="Toth E."/>
        </authorList>
    </citation>
    <scope>NUCLEOTIDE SEQUENCE [LARGE SCALE GENOMIC DNA]</scope>
    <source>
        <strain evidence="4 5">SA-279</strain>
    </source>
</reference>
<evidence type="ECO:0000259" key="3">
    <source>
        <dbReference type="Pfam" id="PF07883"/>
    </source>
</evidence>
<dbReference type="SUPFAM" id="SSF51182">
    <property type="entry name" value="RmlC-like cupins"/>
    <property type="match status" value="1"/>
</dbReference>
<accession>A0A4Q9VVY8</accession>
<keyword evidence="1" id="KW-0479">Metal-binding</keyword>
<evidence type="ECO:0000256" key="2">
    <source>
        <dbReference type="SAM" id="MobiDB-lite"/>
    </source>
</evidence>
<evidence type="ECO:0000256" key="1">
    <source>
        <dbReference type="ARBA" id="ARBA00022723"/>
    </source>
</evidence>
<dbReference type="Proteomes" id="UP000292781">
    <property type="component" value="Unassembled WGS sequence"/>
</dbReference>
<dbReference type="InterPro" id="IPR014710">
    <property type="entry name" value="RmlC-like_jellyroll"/>
</dbReference>
<comment type="caution">
    <text evidence="4">The sequence shown here is derived from an EMBL/GenBank/DDBJ whole genome shotgun (WGS) entry which is preliminary data.</text>
</comment>
<dbReference type="Gene3D" id="2.60.120.10">
    <property type="entry name" value="Jelly Rolls"/>
    <property type="match status" value="1"/>
</dbReference>
<name>A0A4Q9VVY8_9HYPH</name>
<dbReference type="PANTHER" id="PTHR35848:SF9">
    <property type="entry name" value="SLL1358 PROTEIN"/>
    <property type="match status" value="1"/>
</dbReference>
<dbReference type="InterPro" id="IPR011051">
    <property type="entry name" value="RmlC_Cupin_sf"/>
</dbReference>
<keyword evidence="5" id="KW-1185">Reference proteome</keyword>
<proteinExistence type="predicted"/>
<dbReference type="GO" id="GO:0046872">
    <property type="term" value="F:metal ion binding"/>
    <property type="evidence" value="ECO:0007669"/>
    <property type="project" value="UniProtKB-KW"/>
</dbReference>
<dbReference type="OrthoDB" id="5290459at2"/>
<evidence type="ECO:0000313" key="5">
    <source>
        <dbReference type="Proteomes" id="UP000292781"/>
    </source>
</evidence>
<dbReference type="RefSeq" id="WP_131306627.1">
    <property type="nucleotide sequence ID" value="NZ_SJFN01000004.1"/>
</dbReference>
<dbReference type="EMBL" id="SJFN01000004">
    <property type="protein sequence ID" value="TBW40446.1"/>
    <property type="molecule type" value="Genomic_DNA"/>
</dbReference>
<dbReference type="InterPro" id="IPR013096">
    <property type="entry name" value="Cupin_2"/>
</dbReference>
<feature type="region of interest" description="Disordered" evidence="2">
    <location>
        <begin position="1"/>
        <end position="23"/>
    </location>
</feature>
<dbReference type="Pfam" id="PF07883">
    <property type="entry name" value="Cupin_2"/>
    <property type="match status" value="1"/>
</dbReference>
<dbReference type="InterPro" id="IPR051610">
    <property type="entry name" value="GPI/OXD"/>
</dbReference>
<protein>
    <submittedName>
        <fullName evidence="4">Cupin domain-containing protein</fullName>
    </submittedName>
</protein>
<gene>
    <name evidence="4" type="ORF">EYW49_04510</name>
</gene>
<feature type="domain" description="Cupin type-2" evidence="3">
    <location>
        <begin position="49"/>
        <end position="120"/>
    </location>
</feature>
<dbReference type="AlphaFoldDB" id="A0A4Q9VVY8"/>